<protein>
    <submittedName>
        <fullName evidence="3">Uncharacterized protein</fullName>
    </submittedName>
</protein>
<dbReference type="Proteomes" id="UP001066276">
    <property type="component" value="Chromosome 8"/>
</dbReference>
<organism evidence="3 4">
    <name type="scientific">Pleurodeles waltl</name>
    <name type="common">Iberian ribbed newt</name>
    <dbReference type="NCBI Taxonomy" id="8319"/>
    <lineage>
        <taxon>Eukaryota</taxon>
        <taxon>Metazoa</taxon>
        <taxon>Chordata</taxon>
        <taxon>Craniata</taxon>
        <taxon>Vertebrata</taxon>
        <taxon>Euteleostomi</taxon>
        <taxon>Amphibia</taxon>
        <taxon>Batrachia</taxon>
        <taxon>Caudata</taxon>
        <taxon>Salamandroidea</taxon>
        <taxon>Salamandridae</taxon>
        <taxon>Pleurodelinae</taxon>
        <taxon>Pleurodeles</taxon>
    </lineage>
</organism>
<gene>
    <name evidence="3" type="ORF">NDU88_005931</name>
</gene>
<keyword evidence="2" id="KW-0472">Membrane</keyword>
<sequence>MRYAPVSGGNPRCDGCRDEGGGSGRVWCLVPVAVAFTVLFQGIVNVVFVYQRPLWQDCWERTKRTSGWLTSPDLLRYVERKMDAQLPRDFGGGTSRTSRTSRGGCS</sequence>
<feature type="region of interest" description="Disordered" evidence="1">
    <location>
        <begin position="87"/>
        <end position="106"/>
    </location>
</feature>
<keyword evidence="2" id="KW-1133">Transmembrane helix</keyword>
<dbReference type="EMBL" id="JANPWB010000012">
    <property type="protein sequence ID" value="KAJ1117734.1"/>
    <property type="molecule type" value="Genomic_DNA"/>
</dbReference>
<reference evidence="3" key="1">
    <citation type="journal article" date="2022" name="bioRxiv">
        <title>Sequencing and chromosome-scale assembly of the giantPleurodeles waltlgenome.</title>
        <authorList>
            <person name="Brown T."/>
            <person name="Elewa A."/>
            <person name="Iarovenko S."/>
            <person name="Subramanian E."/>
            <person name="Araus A.J."/>
            <person name="Petzold A."/>
            <person name="Susuki M."/>
            <person name="Suzuki K.-i.T."/>
            <person name="Hayashi T."/>
            <person name="Toyoda A."/>
            <person name="Oliveira C."/>
            <person name="Osipova E."/>
            <person name="Leigh N.D."/>
            <person name="Simon A."/>
            <person name="Yun M.H."/>
        </authorList>
    </citation>
    <scope>NUCLEOTIDE SEQUENCE</scope>
    <source>
        <strain evidence="3">20211129_DDA</strain>
        <tissue evidence="3">Liver</tissue>
    </source>
</reference>
<feature type="compositionally biased region" description="Low complexity" evidence="1">
    <location>
        <begin position="95"/>
        <end position="106"/>
    </location>
</feature>
<keyword evidence="4" id="KW-1185">Reference proteome</keyword>
<comment type="caution">
    <text evidence="3">The sequence shown here is derived from an EMBL/GenBank/DDBJ whole genome shotgun (WGS) entry which is preliminary data.</text>
</comment>
<feature type="transmembrane region" description="Helical" evidence="2">
    <location>
        <begin position="29"/>
        <end position="50"/>
    </location>
</feature>
<dbReference type="AlphaFoldDB" id="A0AAV7NQD2"/>
<proteinExistence type="predicted"/>
<accession>A0AAV7NQD2</accession>
<evidence type="ECO:0000313" key="3">
    <source>
        <dbReference type="EMBL" id="KAJ1117734.1"/>
    </source>
</evidence>
<keyword evidence="2" id="KW-0812">Transmembrane</keyword>
<evidence type="ECO:0000313" key="4">
    <source>
        <dbReference type="Proteomes" id="UP001066276"/>
    </source>
</evidence>
<evidence type="ECO:0000256" key="2">
    <source>
        <dbReference type="SAM" id="Phobius"/>
    </source>
</evidence>
<name>A0AAV7NQD2_PLEWA</name>
<evidence type="ECO:0000256" key="1">
    <source>
        <dbReference type="SAM" id="MobiDB-lite"/>
    </source>
</evidence>